<dbReference type="OrthoDB" id="1352332at2"/>
<organism evidence="1 2">
    <name type="scientific">Lutibacter profundi</name>
    <dbReference type="NCBI Taxonomy" id="1622118"/>
    <lineage>
        <taxon>Bacteria</taxon>
        <taxon>Pseudomonadati</taxon>
        <taxon>Bacteroidota</taxon>
        <taxon>Flavobacteriia</taxon>
        <taxon>Flavobacteriales</taxon>
        <taxon>Flavobacteriaceae</taxon>
        <taxon>Lutibacter</taxon>
    </lineage>
</organism>
<dbReference type="RefSeq" id="WP_068206133.1">
    <property type="nucleotide sequence ID" value="NZ_CP013355.1"/>
</dbReference>
<keyword evidence="2" id="KW-1185">Reference proteome</keyword>
<gene>
    <name evidence="1" type="ORF">Lupro_02950</name>
</gene>
<dbReference type="STRING" id="1622118.Lupro_02950"/>
<dbReference type="AlphaFoldDB" id="A0A0X8G591"/>
<dbReference type="KEGG" id="lut:Lupro_02950"/>
<dbReference type="Proteomes" id="UP000059672">
    <property type="component" value="Chromosome"/>
</dbReference>
<reference evidence="1 2" key="2">
    <citation type="journal article" date="2016" name="Int. J. Syst. Evol. Microbiol.">
        <title>Lutibacter profundi sp. nov., isolated from a deep-sea hydrothermal system on the Arctic Mid-Ocean Ridge and emended description of the genus Lutibacter.</title>
        <authorList>
            <person name="Le Moine Bauer S."/>
            <person name="Roalkvam I."/>
            <person name="Steen I.H."/>
            <person name="Dahle H."/>
        </authorList>
    </citation>
    <scope>NUCLEOTIDE SEQUENCE [LARGE SCALE GENOMIC DNA]</scope>
    <source>
        <strain evidence="1 2">LP1</strain>
    </source>
</reference>
<evidence type="ECO:0000313" key="1">
    <source>
        <dbReference type="EMBL" id="AMC10275.1"/>
    </source>
</evidence>
<dbReference type="EMBL" id="CP013355">
    <property type="protein sequence ID" value="AMC10275.1"/>
    <property type="molecule type" value="Genomic_DNA"/>
</dbReference>
<protein>
    <submittedName>
        <fullName evidence="1">Uncharacterized protein</fullName>
    </submittedName>
</protein>
<name>A0A0X8G591_9FLAO</name>
<proteinExistence type="predicted"/>
<reference evidence="2" key="1">
    <citation type="submission" date="2015-12" db="EMBL/GenBank/DDBJ databases">
        <title>Complete genome sequence of Lutibacter profundus strain LP1.</title>
        <authorList>
            <person name="Wissuwa J."/>
            <person name="Le Moine Bauer S."/>
            <person name="Stokke R."/>
            <person name="Dahle H."/>
            <person name="Steen I.H."/>
        </authorList>
    </citation>
    <scope>NUCLEOTIDE SEQUENCE [LARGE SCALE GENOMIC DNA]</scope>
    <source>
        <strain evidence="2">LP1</strain>
    </source>
</reference>
<sequence length="142" mass="16792">MKNLLILICFILSNYSCQTEKKDTHSCFSKIEKEIFITQLLSNDRVSNYLHLDIIERIPLKLKESKLITKNLNIFIKNEKIIVINNDSITDLITLKFSKIDCKKSELKFSIFFKIENALIEGKARKMNKNKWLIEMTKEIEY</sequence>
<accession>A0A0X8G591</accession>
<evidence type="ECO:0000313" key="2">
    <source>
        <dbReference type="Proteomes" id="UP000059672"/>
    </source>
</evidence>